<organism evidence="1 2">
    <name type="scientific">Segatella buccae ATCC 33574</name>
    <dbReference type="NCBI Taxonomy" id="873513"/>
    <lineage>
        <taxon>Bacteria</taxon>
        <taxon>Pseudomonadati</taxon>
        <taxon>Bacteroidota</taxon>
        <taxon>Bacteroidia</taxon>
        <taxon>Bacteroidales</taxon>
        <taxon>Prevotellaceae</taxon>
        <taxon>Segatella</taxon>
    </lineage>
</organism>
<accession>E6KAL2</accession>
<dbReference type="STRING" id="873513.HMPREF6485_2648"/>
<evidence type="ECO:0000313" key="2">
    <source>
        <dbReference type="Proteomes" id="UP000003112"/>
    </source>
</evidence>
<evidence type="ECO:0000313" key="1">
    <source>
        <dbReference type="EMBL" id="EFU29322.1"/>
    </source>
</evidence>
<sequence>MVIIVLHEYDANLHFYFYTTKRFSNNLANATVLYHIVNAHSRKALLRALDGAVDIAWGKIGGTRGQISVKHSAARHRKMANNLYKIMSAKSRQIEWKNGLEARGKPLGFLLRALCACKRATVGNRKGHSRSTTVALLQARLDLFQTGFRARKRVNKNQTADCQRFKTITKITRLRPGGLPVVNIAGREAENGQMV</sequence>
<dbReference type="EMBL" id="AEPD01000049">
    <property type="protein sequence ID" value="EFU29322.1"/>
    <property type="molecule type" value="Genomic_DNA"/>
</dbReference>
<proteinExistence type="predicted"/>
<comment type="caution">
    <text evidence="1">The sequence shown here is derived from an EMBL/GenBank/DDBJ whole genome shotgun (WGS) entry which is preliminary data.</text>
</comment>
<name>E6KAL2_9BACT</name>
<dbReference type="HOGENOM" id="CLU_1395237_0_0_10"/>
<keyword evidence="2" id="KW-1185">Reference proteome</keyword>
<dbReference type="Proteomes" id="UP000003112">
    <property type="component" value="Unassembled WGS sequence"/>
</dbReference>
<dbReference type="AlphaFoldDB" id="E6KAL2"/>
<reference evidence="1 2" key="1">
    <citation type="submission" date="2010-10" db="EMBL/GenBank/DDBJ databases">
        <authorList>
            <person name="Muzny D."/>
            <person name="Qin X."/>
            <person name="Deng J."/>
            <person name="Jiang H."/>
            <person name="Liu Y."/>
            <person name="Qu J."/>
            <person name="Song X.-Z."/>
            <person name="Zhang L."/>
            <person name="Thornton R."/>
            <person name="Coyle M."/>
            <person name="Francisco L."/>
            <person name="Jackson L."/>
            <person name="Javaid M."/>
            <person name="Korchina V."/>
            <person name="Kovar C."/>
            <person name="Mata R."/>
            <person name="Mathew T."/>
            <person name="Ngo R."/>
            <person name="Nguyen L."/>
            <person name="Nguyen N."/>
            <person name="Okwuonu G."/>
            <person name="Ongeri F."/>
            <person name="Pham C."/>
            <person name="Simmons D."/>
            <person name="Wilczek-Boney K."/>
            <person name="Hale W."/>
            <person name="Jakkamsetti A."/>
            <person name="Pham P."/>
            <person name="Ruth R."/>
            <person name="San Lucas F."/>
            <person name="Warren J."/>
            <person name="Zhang J."/>
            <person name="Zhao Z."/>
            <person name="Zhou C."/>
            <person name="Zhu D."/>
            <person name="Lee S."/>
            <person name="Bess C."/>
            <person name="Blankenburg K."/>
            <person name="Forbes L."/>
            <person name="Fu Q."/>
            <person name="Gubbala S."/>
            <person name="Hirani K."/>
            <person name="Jayaseelan J.C."/>
            <person name="Lara F."/>
            <person name="Munidasa M."/>
            <person name="Palculict T."/>
            <person name="Patil S."/>
            <person name="Pu L.-L."/>
            <person name="Saada N."/>
            <person name="Tang L."/>
            <person name="Weissenberger G."/>
            <person name="Zhu Y."/>
            <person name="Hemphill L."/>
            <person name="Shang Y."/>
            <person name="Youmans B."/>
            <person name="Ayvaz T."/>
            <person name="Ross M."/>
            <person name="Santibanez J."/>
            <person name="Aqrawi P."/>
            <person name="Gross S."/>
            <person name="Joshi V."/>
            <person name="Fowler G."/>
            <person name="Nazareth L."/>
            <person name="Reid J."/>
            <person name="Worley K."/>
            <person name="Petrosino J."/>
            <person name="Highlander S."/>
            <person name="Gibbs R."/>
        </authorList>
    </citation>
    <scope>NUCLEOTIDE SEQUENCE [LARGE SCALE GENOMIC DNA]</scope>
    <source>
        <strain evidence="1 2">ATCC 33574</strain>
    </source>
</reference>
<gene>
    <name evidence="1" type="ORF">HMPREF6485_2648</name>
</gene>
<protein>
    <submittedName>
        <fullName evidence="1">Uncharacterized protein</fullName>
    </submittedName>
</protein>